<dbReference type="VEuPathDB" id="VectorBase:AMEM21_000300"/>
<dbReference type="KEGG" id="amer:121596559"/>
<dbReference type="VEuPathDB" id="VectorBase:AMEM008377"/>
<dbReference type="InterPro" id="IPR008936">
    <property type="entry name" value="Rho_GTPase_activation_prot"/>
</dbReference>
<evidence type="ECO:0000313" key="1">
    <source>
        <dbReference type="EnsemblMetazoa" id="AMEM008377-PA"/>
    </source>
</evidence>
<protein>
    <recommendedName>
        <fullName evidence="3">Rho-GAP domain-containing protein</fullName>
    </recommendedName>
</protein>
<accession>A0A182V3T7</accession>
<dbReference type="Proteomes" id="UP000075903">
    <property type="component" value="Unassembled WGS sequence"/>
</dbReference>
<dbReference type="GeneID" id="121596559"/>
<sequence>MFWKWLEDNFKYRRKCAIVFGRRRRNSVLEVSGSQKITQQQYRALLACIDYLEQHIGVYGLFVTGGSVTHVKRIFDKLKAGCPLLLDYLRSAHAPRECAMAFHQFLSLYQVQVLPQRCIDVVLGDVAGVPKRLIALDVLNLLHEEYDDTRLHFAKRYLQLMRRYTLYGYLRPTEVHAVITPYLVVPKIFRGPDLRTNMQSKSMTLLELFLLAQLLDDPSALSEQLQQACAAYWQSN</sequence>
<proteinExistence type="predicted"/>
<dbReference type="RefSeq" id="XP_041777548.1">
    <property type="nucleotide sequence ID" value="XM_041921614.1"/>
</dbReference>
<dbReference type="AlphaFoldDB" id="A0A182V3T7"/>
<dbReference type="EnsemblMetazoa" id="AMEM008377-RA">
    <property type="protein sequence ID" value="AMEM008377-PA"/>
    <property type="gene ID" value="AMEM008377"/>
</dbReference>
<evidence type="ECO:0000313" key="2">
    <source>
        <dbReference type="Proteomes" id="UP000075903"/>
    </source>
</evidence>
<dbReference type="Gene3D" id="1.10.555.10">
    <property type="entry name" value="Rho GTPase activation protein"/>
    <property type="match status" value="1"/>
</dbReference>
<name>A0A182V3T7_ANOME</name>
<dbReference type="SUPFAM" id="SSF48350">
    <property type="entry name" value="GTPase activation domain, GAP"/>
    <property type="match status" value="1"/>
</dbReference>
<evidence type="ECO:0008006" key="3">
    <source>
        <dbReference type="Google" id="ProtNLM"/>
    </source>
</evidence>
<organism evidence="1 2">
    <name type="scientific">Anopheles merus</name>
    <name type="common">Mosquito</name>
    <dbReference type="NCBI Taxonomy" id="30066"/>
    <lineage>
        <taxon>Eukaryota</taxon>
        <taxon>Metazoa</taxon>
        <taxon>Ecdysozoa</taxon>
        <taxon>Arthropoda</taxon>
        <taxon>Hexapoda</taxon>
        <taxon>Insecta</taxon>
        <taxon>Pterygota</taxon>
        <taxon>Neoptera</taxon>
        <taxon>Endopterygota</taxon>
        <taxon>Diptera</taxon>
        <taxon>Nematocera</taxon>
        <taxon>Culicoidea</taxon>
        <taxon>Culicidae</taxon>
        <taxon>Anophelinae</taxon>
        <taxon>Anopheles</taxon>
    </lineage>
</organism>
<reference evidence="1" key="1">
    <citation type="submission" date="2020-05" db="UniProtKB">
        <authorList>
            <consortium name="EnsemblMetazoa"/>
        </authorList>
    </citation>
    <scope>IDENTIFICATION</scope>
    <source>
        <strain evidence="1">MAF</strain>
    </source>
</reference>
<keyword evidence="2" id="KW-1185">Reference proteome</keyword>